<dbReference type="InterPro" id="IPR010982">
    <property type="entry name" value="Lambda_DNA-bd_dom_sf"/>
</dbReference>
<reference evidence="2" key="1">
    <citation type="submission" date="2023-12" db="EMBL/GenBank/DDBJ databases">
        <title>Dolosigranulum savutii sp. nov. isolated from human upper respiratory samples collected in Botswana.</title>
        <authorList>
            <person name="Kelly M.S."/>
        </authorList>
    </citation>
    <scope>NUCLEOTIDE SEQUENCE</scope>
    <source>
        <strain evidence="2">MSK433</strain>
    </source>
</reference>
<dbReference type="GO" id="GO:0003677">
    <property type="term" value="F:DNA binding"/>
    <property type="evidence" value="ECO:0007669"/>
    <property type="project" value="InterPro"/>
</dbReference>
<dbReference type="Gene3D" id="1.10.260.40">
    <property type="entry name" value="lambda repressor-like DNA-binding domains"/>
    <property type="match status" value="1"/>
</dbReference>
<gene>
    <name evidence="2" type="ORF">VUQ08_02095</name>
</gene>
<dbReference type="AlphaFoldDB" id="A0AB74TRW6"/>
<organism evidence="2">
    <name type="scientific">Dolosigranulum savutiense</name>
    <dbReference type="NCBI Taxonomy" id="3110288"/>
    <lineage>
        <taxon>Bacteria</taxon>
        <taxon>Bacillati</taxon>
        <taxon>Bacillota</taxon>
        <taxon>Bacilli</taxon>
        <taxon>Lactobacillales</taxon>
        <taxon>Carnobacteriaceae</taxon>
        <taxon>Dolosigranulum</taxon>
    </lineage>
</organism>
<name>A0AB74TRW6_9LACT</name>
<protein>
    <submittedName>
        <fullName evidence="2">Helix-turn-helix transcriptional regulator</fullName>
    </submittedName>
</protein>
<dbReference type="PROSITE" id="PS50943">
    <property type="entry name" value="HTH_CROC1"/>
    <property type="match status" value="1"/>
</dbReference>
<dbReference type="SUPFAM" id="SSF47413">
    <property type="entry name" value="lambda repressor-like DNA-binding domains"/>
    <property type="match status" value="1"/>
</dbReference>
<accession>A0AB74TRW6</accession>
<dbReference type="EMBL" id="CP142433">
    <property type="protein sequence ID" value="XBC46429.1"/>
    <property type="molecule type" value="Genomic_DNA"/>
</dbReference>
<dbReference type="CDD" id="cd00093">
    <property type="entry name" value="HTH_XRE"/>
    <property type="match status" value="1"/>
</dbReference>
<evidence type="ECO:0000259" key="1">
    <source>
        <dbReference type="PROSITE" id="PS50943"/>
    </source>
</evidence>
<evidence type="ECO:0000313" key="2">
    <source>
        <dbReference type="EMBL" id="XBC46429.1"/>
    </source>
</evidence>
<dbReference type="InterPro" id="IPR001387">
    <property type="entry name" value="Cro/C1-type_HTH"/>
</dbReference>
<proteinExistence type="predicted"/>
<sequence length="95" mass="11035">MKKKEMTAKEYKKEYIENLSPEELNDYQETKDKLDFGLSVILMRDKAGWTQEQLAESTGVPLAMIKSIEDGEVTPDYYLLRKLNLRFEIKQAVTG</sequence>
<feature type="domain" description="HTH cro/C1-type" evidence="1">
    <location>
        <begin position="40"/>
        <end position="83"/>
    </location>
</feature>
<dbReference type="RefSeq" id="WP_347300715.1">
    <property type="nucleotide sequence ID" value="NZ_CP142433.1"/>
</dbReference>
<dbReference type="Pfam" id="PF01381">
    <property type="entry name" value="HTH_3"/>
    <property type="match status" value="1"/>
</dbReference>